<comment type="similarity">
    <text evidence="4 9">Belongs to the peptidase C15 family.</text>
</comment>
<dbReference type="GO" id="GO:0016920">
    <property type="term" value="F:pyroglutamyl-peptidase activity"/>
    <property type="evidence" value="ECO:0007669"/>
    <property type="project" value="UniProtKB-EC"/>
</dbReference>
<sequence length="219" mass="23348">MNTRVLVTGFEPFGGETVNPALEAVKRLAGRTIETSEGSIQLLTQDIPTVFGRSVEVLAKAIEETQPDVVICVGQAGGRQHITPERVAINVDDARIPDNAGQQPVDASIVADGPVAYWTGLPVKRIVQSLQAAGIPASVSNTAGTYVCNHIFYGLMHLLQTKYPKIRGGFVHIPFLPEQVVDKQAPSMSLENIVKALEITVTTTALYTTDLAIAAGAEC</sequence>
<gene>
    <name evidence="9 12" type="primary">pcp</name>
    <name evidence="12" type="ORF">KKP3000_004070</name>
</gene>
<evidence type="ECO:0000256" key="7">
    <source>
        <dbReference type="ARBA" id="ARBA00022801"/>
    </source>
</evidence>
<dbReference type="NCBIfam" id="TIGR00504">
    <property type="entry name" value="pyro_pdase"/>
    <property type="match status" value="1"/>
</dbReference>
<comment type="function">
    <text evidence="2 9">Removes 5-oxoproline from various penultimate amino acid residues except L-proline.</text>
</comment>
<keyword evidence="8 9" id="KW-0788">Thiol protease</keyword>
<dbReference type="InterPro" id="IPR029762">
    <property type="entry name" value="PGP-I_bact-type"/>
</dbReference>
<comment type="catalytic activity">
    <reaction evidence="1 9 10">
        <text>Release of an N-terminal pyroglutamyl group from a polypeptide, the second amino acid generally not being Pro.</text>
        <dbReference type="EC" id="3.4.19.3"/>
    </reaction>
</comment>
<dbReference type="PROSITE" id="PS01334">
    <property type="entry name" value="PYRASE_CYS"/>
    <property type="match status" value="1"/>
</dbReference>
<feature type="active site" evidence="9 10">
    <location>
        <position position="85"/>
    </location>
</feature>
<dbReference type="Pfam" id="PF01470">
    <property type="entry name" value="Peptidase_C15"/>
    <property type="match status" value="1"/>
</dbReference>
<evidence type="ECO:0000256" key="4">
    <source>
        <dbReference type="ARBA" id="ARBA00006641"/>
    </source>
</evidence>
<evidence type="ECO:0000313" key="13">
    <source>
        <dbReference type="Proteomes" id="UP001579974"/>
    </source>
</evidence>
<dbReference type="Proteomes" id="UP001579974">
    <property type="component" value="Unassembled WGS sequence"/>
</dbReference>
<feature type="active site" evidence="9 11">
    <location>
        <position position="148"/>
    </location>
</feature>
<dbReference type="PRINTS" id="PR00706">
    <property type="entry name" value="PYROGLUPTASE"/>
</dbReference>
<dbReference type="InterPro" id="IPR033694">
    <property type="entry name" value="PGPEP1_Cys_AS"/>
</dbReference>
<evidence type="ECO:0000256" key="2">
    <source>
        <dbReference type="ARBA" id="ARBA00002280"/>
    </source>
</evidence>
<dbReference type="NCBIfam" id="NF009676">
    <property type="entry name" value="PRK13197.1"/>
    <property type="match status" value="1"/>
</dbReference>
<dbReference type="InterPro" id="IPR033693">
    <property type="entry name" value="PGPEP1_Glu_AS"/>
</dbReference>
<dbReference type="RefSeq" id="WP_275476826.1">
    <property type="nucleotide sequence ID" value="NZ_CP162940.1"/>
</dbReference>
<dbReference type="SUPFAM" id="SSF53182">
    <property type="entry name" value="Pyrrolidone carboxyl peptidase (pyroglutamate aminopeptidase)"/>
    <property type="match status" value="1"/>
</dbReference>
<comment type="subcellular location">
    <subcellularLocation>
        <location evidence="3 9">Cytoplasm</location>
    </subcellularLocation>
</comment>
<dbReference type="EMBL" id="JBDXSU010000006">
    <property type="protein sequence ID" value="MFB5190599.1"/>
    <property type="molecule type" value="Genomic_DNA"/>
</dbReference>
<dbReference type="InterPro" id="IPR016125">
    <property type="entry name" value="Peptidase_C15-like"/>
</dbReference>
<protein>
    <recommendedName>
        <fullName evidence="9">Pyrrolidone-carboxylate peptidase</fullName>
        <ecNumber evidence="9">3.4.19.3</ecNumber>
    </recommendedName>
    <alternativeName>
        <fullName evidence="9">5-oxoprolyl-peptidase</fullName>
    </alternativeName>
    <alternativeName>
        <fullName evidence="9">Pyroglutamyl-peptidase I</fullName>
        <shortName evidence="9">PGP-I</shortName>
        <shortName evidence="9">Pyrase</shortName>
    </alternativeName>
</protein>
<name>A0ABV5AEC2_9BACL</name>
<dbReference type="PANTHER" id="PTHR23402">
    <property type="entry name" value="PROTEASE FAMILY C15 PYROGLUTAMYL-PEPTIDASE I-RELATED"/>
    <property type="match status" value="1"/>
</dbReference>
<dbReference type="PIRSF" id="PIRSF015592">
    <property type="entry name" value="Prld-crbxl_pptds"/>
    <property type="match status" value="1"/>
</dbReference>
<keyword evidence="13" id="KW-1185">Reference proteome</keyword>
<evidence type="ECO:0000256" key="10">
    <source>
        <dbReference type="PROSITE-ProRule" id="PRU10076"/>
    </source>
</evidence>
<proteinExistence type="inferred from homology"/>
<dbReference type="InterPro" id="IPR000816">
    <property type="entry name" value="Peptidase_C15"/>
</dbReference>
<keyword evidence="5 9" id="KW-0963">Cytoplasm</keyword>
<evidence type="ECO:0000313" key="12">
    <source>
        <dbReference type="EMBL" id="MFB5190599.1"/>
    </source>
</evidence>
<evidence type="ECO:0000256" key="3">
    <source>
        <dbReference type="ARBA" id="ARBA00004496"/>
    </source>
</evidence>
<evidence type="ECO:0000256" key="9">
    <source>
        <dbReference type="HAMAP-Rule" id="MF_00417"/>
    </source>
</evidence>
<dbReference type="InterPro" id="IPR036440">
    <property type="entry name" value="Peptidase_C15-like_sf"/>
</dbReference>
<dbReference type="CDD" id="cd00501">
    <property type="entry name" value="Peptidase_C15"/>
    <property type="match status" value="1"/>
</dbReference>
<keyword evidence="7 9" id="KW-0378">Hydrolase</keyword>
<evidence type="ECO:0000256" key="8">
    <source>
        <dbReference type="ARBA" id="ARBA00022807"/>
    </source>
</evidence>
<dbReference type="EC" id="3.4.19.3" evidence="9"/>
<evidence type="ECO:0000256" key="5">
    <source>
        <dbReference type="ARBA" id="ARBA00022490"/>
    </source>
</evidence>
<comment type="caution">
    <text evidence="12">The sequence shown here is derived from an EMBL/GenBank/DDBJ whole genome shotgun (WGS) entry which is preliminary data.</text>
</comment>
<dbReference type="HAMAP" id="MF_00417">
    <property type="entry name" value="Pyrrolid_peptidase"/>
    <property type="match status" value="1"/>
</dbReference>
<organism evidence="12 13">
    <name type="scientific">Alicyclobacillus fastidiosus</name>
    <dbReference type="NCBI Taxonomy" id="392011"/>
    <lineage>
        <taxon>Bacteria</taxon>
        <taxon>Bacillati</taxon>
        <taxon>Bacillota</taxon>
        <taxon>Bacilli</taxon>
        <taxon>Bacillales</taxon>
        <taxon>Alicyclobacillaceae</taxon>
        <taxon>Alicyclobacillus</taxon>
    </lineage>
</organism>
<dbReference type="Gene3D" id="3.40.630.20">
    <property type="entry name" value="Peptidase C15, pyroglutamyl peptidase I-like"/>
    <property type="match status" value="1"/>
</dbReference>
<evidence type="ECO:0000256" key="6">
    <source>
        <dbReference type="ARBA" id="ARBA00022670"/>
    </source>
</evidence>
<keyword evidence="6 9" id="KW-0645">Protease</keyword>
<dbReference type="PROSITE" id="PS01333">
    <property type="entry name" value="PYRASE_GLU"/>
    <property type="match status" value="1"/>
</dbReference>
<evidence type="ECO:0000256" key="11">
    <source>
        <dbReference type="PROSITE-ProRule" id="PRU10077"/>
    </source>
</evidence>
<accession>A0ABV5AEC2</accession>
<comment type="subunit">
    <text evidence="9">Homotetramer.</text>
</comment>
<evidence type="ECO:0000256" key="1">
    <source>
        <dbReference type="ARBA" id="ARBA00001770"/>
    </source>
</evidence>
<reference evidence="12 13" key="1">
    <citation type="journal article" date="2024" name="Int. J. Mol. Sci.">
        <title>Exploration of Alicyclobacillus spp. Genome in Search of Antibiotic Resistance.</title>
        <authorList>
            <person name="Bucka-Kolendo J."/>
            <person name="Kiousi D.E."/>
            <person name="Dekowska A."/>
            <person name="Mikolajczuk-Szczyrba A."/>
            <person name="Karadedos D.M."/>
            <person name="Michael P."/>
            <person name="Galanis A."/>
            <person name="Sokolowska B."/>
        </authorList>
    </citation>
    <scope>NUCLEOTIDE SEQUENCE [LARGE SCALE GENOMIC DNA]</scope>
    <source>
        <strain evidence="12 13">KKP 3000</strain>
    </source>
</reference>
<feature type="active site" evidence="9">
    <location>
        <position position="172"/>
    </location>
</feature>
<dbReference type="PANTHER" id="PTHR23402:SF1">
    <property type="entry name" value="PYROGLUTAMYL-PEPTIDASE I"/>
    <property type="match status" value="1"/>
</dbReference>